<evidence type="ECO:0000313" key="4">
    <source>
        <dbReference type="Proteomes" id="UP001296993"/>
    </source>
</evidence>
<organism evidence="3 4">
    <name type="scientific">Paeniglutamicibacter kerguelensis</name>
    <dbReference type="NCBI Taxonomy" id="254788"/>
    <lineage>
        <taxon>Bacteria</taxon>
        <taxon>Bacillati</taxon>
        <taxon>Actinomycetota</taxon>
        <taxon>Actinomycetes</taxon>
        <taxon>Micrococcales</taxon>
        <taxon>Micrococcaceae</taxon>
        <taxon>Paeniglutamicibacter</taxon>
    </lineage>
</organism>
<dbReference type="Pfam" id="PF08240">
    <property type="entry name" value="ADH_N"/>
    <property type="match status" value="1"/>
</dbReference>
<dbReference type="CDD" id="cd08267">
    <property type="entry name" value="MDR1"/>
    <property type="match status" value="1"/>
</dbReference>
<feature type="domain" description="Enoyl reductase (ER)" evidence="2">
    <location>
        <begin position="33"/>
        <end position="343"/>
    </location>
</feature>
<gene>
    <name evidence="3" type="ORF">JOF47_001206</name>
</gene>
<protein>
    <submittedName>
        <fullName evidence="3">NADPH:quinone reductase-like Zn-dependent oxidoreductase</fullName>
    </submittedName>
</protein>
<dbReference type="Gene3D" id="3.90.180.10">
    <property type="entry name" value="Medium-chain alcohol dehydrogenases, catalytic domain"/>
    <property type="match status" value="1"/>
</dbReference>
<dbReference type="PANTHER" id="PTHR44013:SF1">
    <property type="entry name" value="ZINC-TYPE ALCOHOL DEHYDROGENASE-LIKE PROTEIN C16A3.02C"/>
    <property type="match status" value="1"/>
</dbReference>
<keyword evidence="4" id="KW-1185">Reference proteome</keyword>
<dbReference type="SUPFAM" id="SSF51735">
    <property type="entry name" value="NAD(P)-binding Rossmann-fold domains"/>
    <property type="match status" value="1"/>
</dbReference>
<dbReference type="InterPro" id="IPR052733">
    <property type="entry name" value="Chloroplast_QOR"/>
</dbReference>
<dbReference type="InterPro" id="IPR013154">
    <property type="entry name" value="ADH-like_N"/>
</dbReference>
<feature type="compositionally biased region" description="Basic and acidic residues" evidence="1">
    <location>
        <begin position="1"/>
        <end position="11"/>
    </location>
</feature>
<comment type="caution">
    <text evidence="3">The sequence shown here is derived from an EMBL/GenBank/DDBJ whole genome shotgun (WGS) entry which is preliminary data.</text>
</comment>
<dbReference type="Gene3D" id="3.40.50.720">
    <property type="entry name" value="NAD(P)-binding Rossmann-like Domain"/>
    <property type="match status" value="1"/>
</dbReference>
<evidence type="ECO:0000259" key="2">
    <source>
        <dbReference type="SMART" id="SM00829"/>
    </source>
</evidence>
<sequence length="345" mass="36114">MDKQRKARTPESESVASDRAPSAMRAVTYKRYGGPEVLEFSESARPEPEPGKVLVRVGAAGLDRGTWHLMAGEPRAVRLAVGLRAPRNPVPGIDFSGEVVAIGAGVLGFAAGDRVLGVAAGSFAEFVLADARKLVQLPEGITWERAAALPTSGVTALQALQKAGTLGPDTRMLVTGASGGVGSFVVQLAKLRGVHVSAECSAHKMEFVASLGADVVYDRAGGGAYARDAAYDVVIDIAGNPSIGTLRRILVTDGRAVIVGAEVPGPSLTGMNRQMRAVLVSPFLRQSLAMLVSVNKKQDLTALVELMSAGKLESRIDRTFRLGEAREAMEYLVAGSVCGKVVLVP</sequence>
<dbReference type="SUPFAM" id="SSF50129">
    <property type="entry name" value="GroES-like"/>
    <property type="match status" value="1"/>
</dbReference>
<evidence type="ECO:0000256" key="1">
    <source>
        <dbReference type="SAM" id="MobiDB-lite"/>
    </source>
</evidence>
<dbReference type="InterPro" id="IPR036291">
    <property type="entry name" value="NAD(P)-bd_dom_sf"/>
</dbReference>
<dbReference type="RefSeq" id="WP_209996579.1">
    <property type="nucleotide sequence ID" value="NZ_BAAAJY010000007.1"/>
</dbReference>
<proteinExistence type="predicted"/>
<feature type="region of interest" description="Disordered" evidence="1">
    <location>
        <begin position="1"/>
        <end position="22"/>
    </location>
</feature>
<dbReference type="Proteomes" id="UP001296993">
    <property type="component" value="Unassembled WGS sequence"/>
</dbReference>
<dbReference type="InterPro" id="IPR011032">
    <property type="entry name" value="GroES-like_sf"/>
</dbReference>
<dbReference type="Pfam" id="PF13602">
    <property type="entry name" value="ADH_zinc_N_2"/>
    <property type="match status" value="1"/>
</dbReference>
<name>A0ABS4XB50_9MICC</name>
<evidence type="ECO:0000313" key="3">
    <source>
        <dbReference type="EMBL" id="MBP2385695.1"/>
    </source>
</evidence>
<dbReference type="SMART" id="SM00829">
    <property type="entry name" value="PKS_ER"/>
    <property type="match status" value="1"/>
</dbReference>
<dbReference type="InterPro" id="IPR020843">
    <property type="entry name" value="ER"/>
</dbReference>
<reference evidence="3 4" key="1">
    <citation type="submission" date="2021-03" db="EMBL/GenBank/DDBJ databases">
        <title>Sequencing the genomes of 1000 actinobacteria strains.</title>
        <authorList>
            <person name="Klenk H.-P."/>
        </authorList>
    </citation>
    <scope>NUCLEOTIDE SEQUENCE [LARGE SCALE GENOMIC DNA]</scope>
    <source>
        <strain evidence="3 4">DSM 15797</strain>
    </source>
</reference>
<dbReference type="PANTHER" id="PTHR44013">
    <property type="entry name" value="ZINC-TYPE ALCOHOL DEHYDROGENASE-LIKE PROTEIN C16A3.02C"/>
    <property type="match status" value="1"/>
</dbReference>
<dbReference type="EMBL" id="JAGIOF010000001">
    <property type="protein sequence ID" value="MBP2385695.1"/>
    <property type="molecule type" value="Genomic_DNA"/>
</dbReference>
<accession>A0ABS4XB50</accession>